<feature type="compositionally biased region" description="Low complexity" evidence="4">
    <location>
        <begin position="1"/>
        <end position="18"/>
    </location>
</feature>
<reference evidence="6" key="2">
    <citation type="submission" date="2025-08" db="UniProtKB">
        <authorList>
            <consortium name="Ensembl"/>
        </authorList>
    </citation>
    <scope>IDENTIFICATION</scope>
    <source>
        <strain evidence="6">Brown Norway</strain>
    </source>
</reference>
<dbReference type="Pfam" id="PF13765">
    <property type="entry name" value="PRY"/>
    <property type="match status" value="1"/>
</dbReference>
<evidence type="ECO:0000256" key="3">
    <source>
        <dbReference type="ARBA" id="ARBA00022833"/>
    </source>
</evidence>
<dbReference type="PANTHER" id="PTHR24103">
    <property type="entry name" value="E3 UBIQUITIN-PROTEIN LIGASE TRIM"/>
    <property type="match status" value="1"/>
</dbReference>
<evidence type="ECO:0000313" key="6">
    <source>
        <dbReference type="Ensembl" id="ENSRNOP00000080296.2"/>
    </source>
</evidence>
<dbReference type="InterPro" id="IPR013320">
    <property type="entry name" value="ConA-like_dom_sf"/>
</dbReference>
<dbReference type="InterPro" id="IPR003877">
    <property type="entry name" value="SPRY_dom"/>
</dbReference>
<dbReference type="Proteomes" id="UP000002494">
    <property type="component" value="Chromosome 5"/>
</dbReference>
<dbReference type="RGD" id="708400">
    <property type="gene designation" value="Bspry"/>
</dbReference>
<dbReference type="Ensembl" id="ENSRNOT00000112332.2">
    <property type="protein sequence ID" value="ENSRNOP00000080296.2"/>
    <property type="gene ID" value="ENSRNOG00000015105.7"/>
</dbReference>
<dbReference type="PRINTS" id="PR01407">
    <property type="entry name" value="BUTYPHLNCDUF"/>
</dbReference>
<evidence type="ECO:0000313" key="8">
    <source>
        <dbReference type="RGD" id="1563460"/>
    </source>
</evidence>
<evidence type="ECO:0000313" key="7">
    <source>
        <dbReference type="Proteomes" id="UP000002494"/>
    </source>
</evidence>
<evidence type="ECO:0000256" key="1">
    <source>
        <dbReference type="ARBA" id="ARBA00022723"/>
    </source>
</evidence>
<dbReference type="InterPro" id="IPR050143">
    <property type="entry name" value="TRIM/RBCC"/>
</dbReference>
<dbReference type="GeneTree" id="ENSGT00940000161096"/>
<dbReference type="SMART" id="SM00589">
    <property type="entry name" value="PRY"/>
    <property type="match status" value="1"/>
</dbReference>
<keyword evidence="7" id="KW-1185">Reference proteome</keyword>
<dbReference type="AlphaFoldDB" id="A0A8I5ZPH1"/>
<reference evidence="6" key="1">
    <citation type="submission" date="2024-01" db="EMBL/GenBank/DDBJ databases">
        <title>GRCr8: a new rat reference genome assembly contstructed from accurate long reads and long range scaffolding.</title>
        <authorList>
            <person name="Doris P.A."/>
            <person name="Kalbfleisch T."/>
            <person name="Li K."/>
            <person name="Howe K."/>
            <person name="Wood J."/>
        </authorList>
    </citation>
    <scope>NUCLEOTIDE SEQUENCE [LARGE SCALE GENOMIC DNA]</scope>
    <source>
        <strain evidence="6">Brown Norway</strain>
    </source>
</reference>
<gene>
    <name evidence="8" type="primary">C5h9orf43</name>
    <name evidence="6" type="synonym">Bspry</name>
    <name evidence="8" type="synonym">LOC500475</name>
</gene>
<reference evidence="6" key="3">
    <citation type="submission" date="2025-09" db="UniProtKB">
        <authorList>
            <consortium name="Ensembl"/>
        </authorList>
    </citation>
    <scope>IDENTIFICATION</scope>
    <source>
        <strain evidence="6">Brown Norway</strain>
    </source>
</reference>
<feature type="domain" description="B30.2/SPRY" evidence="5">
    <location>
        <begin position="257"/>
        <end position="452"/>
    </location>
</feature>
<dbReference type="SUPFAM" id="SSF49899">
    <property type="entry name" value="Concanavalin A-like lectins/glucanases"/>
    <property type="match status" value="1"/>
</dbReference>
<protein>
    <submittedName>
        <fullName evidence="6">B-box and SPRY domain containing</fullName>
    </submittedName>
</protein>
<evidence type="ECO:0000259" key="5">
    <source>
        <dbReference type="PROSITE" id="PS50188"/>
    </source>
</evidence>
<dbReference type="InterPro" id="IPR003879">
    <property type="entry name" value="Butyrophylin_SPRY"/>
</dbReference>
<keyword evidence="3" id="KW-0862">Zinc</keyword>
<dbReference type="Gene3D" id="3.30.160.60">
    <property type="entry name" value="Classic Zinc Finger"/>
    <property type="match status" value="1"/>
</dbReference>
<dbReference type="AGR" id="RGD:1563460"/>
<feature type="region of interest" description="Disordered" evidence="4">
    <location>
        <begin position="1"/>
        <end position="58"/>
    </location>
</feature>
<dbReference type="InterPro" id="IPR043136">
    <property type="entry name" value="B30.2/SPRY_sf"/>
</dbReference>
<name>A0A8I5ZPH1_RAT</name>
<dbReference type="PROSITE" id="PS50188">
    <property type="entry name" value="B302_SPRY"/>
    <property type="match status" value="1"/>
</dbReference>
<dbReference type="InterPro" id="IPR001870">
    <property type="entry name" value="B30.2/SPRY"/>
</dbReference>
<dbReference type="InterPro" id="IPR006574">
    <property type="entry name" value="PRY"/>
</dbReference>
<dbReference type="Gene3D" id="2.60.120.920">
    <property type="match status" value="1"/>
</dbReference>
<keyword evidence="2" id="KW-0863">Zinc-finger</keyword>
<dbReference type="SUPFAM" id="SSF57845">
    <property type="entry name" value="B-box zinc-binding domain"/>
    <property type="match status" value="1"/>
</dbReference>
<evidence type="ECO:0000256" key="2">
    <source>
        <dbReference type="ARBA" id="ARBA00022771"/>
    </source>
</evidence>
<accession>A0A8I5ZPH1</accession>
<evidence type="ECO:0000256" key="4">
    <source>
        <dbReference type="SAM" id="MobiDB-lite"/>
    </source>
</evidence>
<keyword evidence="1" id="KW-0479">Metal-binding</keyword>
<dbReference type="Pfam" id="PF00622">
    <property type="entry name" value="SPRY"/>
    <property type="match status" value="1"/>
</dbReference>
<dbReference type="RGD" id="1563460">
    <property type="gene designation" value="C5h9orf43"/>
</dbReference>
<sequence>MSSDVSGTESGSESGPESVPEPVPEPGPEPESEPGPGPAPGPGPGPAPGPGPGLGREPGQRYQPCQLCPEHGKPLSWFCLSERRPVCATCAGFGGRCHRHRIRRAEEHAEELRNKIVDHCEKLQLQSAGITKYVAEVLQGKNQKAMIMANATREVIIQRLSLVRCLCESEEQRLLEQVHSEEERAHQCILTQRAHWDDKLRKLDSLRTSMVDMLTHLNDLQLIQMEQEILERAEEAEGILEPQESEKLSFNEKCAWSPLLTQLWATSVLGSLSGMEDVLIDERTVGPLLNLSEDRKTLTFNAKKSKVCSDDPERFDHWPNALAVNAFQTGLHAWAVNVKHSCAYKVGVASAQLPRKGSGSDCRLGHNAFSWVFSRYDQEFCFSHNGNHEPLALLRCPTQLGLLLDLQAGELIFYEPASGTVLHIHPCQTLHAMQKPGLALRPPRKGAGRAQL</sequence>
<organism evidence="6 7">
    <name type="scientific">Rattus norvegicus</name>
    <name type="common">Rat</name>
    <dbReference type="NCBI Taxonomy" id="10116"/>
    <lineage>
        <taxon>Eukaryota</taxon>
        <taxon>Metazoa</taxon>
        <taxon>Chordata</taxon>
        <taxon>Craniata</taxon>
        <taxon>Vertebrata</taxon>
        <taxon>Euteleostomi</taxon>
        <taxon>Mammalia</taxon>
        <taxon>Eutheria</taxon>
        <taxon>Euarchontoglires</taxon>
        <taxon>Glires</taxon>
        <taxon>Rodentia</taxon>
        <taxon>Myomorpha</taxon>
        <taxon>Muroidea</taxon>
        <taxon>Muridae</taxon>
        <taxon>Murinae</taxon>
        <taxon>Rattus</taxon>
    </lineage>
</organism>
<feature type="compositionally biased region" description="Pro residues" evidence="4">
    <location>
        <begin position="19"/>
        <end position="51"/>
    </location>
</feature>
<proteinExistence type="predicted"/>